<organism evidence="5 6">
    <name type="scientific">Geranomyces variabilis</name>
    <dbReference type="NCBI Taxonomy" id="109894"/>
    <lineage>
        <taxon>Eukaryota</taxon>
        <taxon>Fungi</taxon>
        <taxon>Fungi incertae sedis</taxon>
        <taxon>Chytridiomycota</taxon>
        <taxon>Chytridiomycota incertae sedis</taxon>
        <taxon>Chytridiomycetes</taxon>
        <taxon>Spizellomycetales</taxon>
        <taxon>Powellomycetaceae</taxon>
        <taxon>Geranomyces</taxon>
    </lineage>
</organism>
<feature type="compositionally biased region" description="Basic and acidic residues" evidence="1">
    <location>
        <begin position="99"/>
        <end position="116"/>
    </location>
</feature>
<feature type="domain" description="MHD2" evidence="4">
    <location>
        <begin position="1547"/>
        <end position="1665"/>
    </location>
</feature>
<feature type="compositionally biased region" description="Basic and acidic residues" evidence="1">
    <location>
        <begin position="307"/>
        <end position="317"/>
    </location>
</feature>
<dbReference type="InterPro" id="IPR000008">
    <property type="entry name" value="C2_dom"/>
</dbReference>
<feature type="compositionally biased region" description="Low complexity" evidence="1">
    <location>
        <begin position="291"/>
        <end position="304"/>
    </location>
</feature>
<dbReference type="InterPro" id="IPR014770">
    <property type="entry name" value="Munc13_1"/>
</dbReference>
<feature type="compositionally biased region" description="Basic and acidic residues" evidence="1">
    <location>
        <begin position="125"/>
        <end position="134"/>
    </location>
</feature>
<keyword evidence="6" id="KW-1185">Reference proteome</keyword>
<dbReference type="InterPro" id="IPR052811">
    <property type="entry name" value="Glucose_resp_signaling"/>
</dbReference>
<feature type="compositionally biased region" description="Polar residues" evidence="1">
    <location>
        <begin position="327"/>
        <end position="336"/>
    </location>
</feature>
<evidence type="ECO:0000259" key="2">
    <source>
        <dbReference type="PROSITE" id="PS50004"/>
    </source>
</evidence>
<dbReference type="PANTHER" id="PTHR47263">
    <property type="entry name" value="ADENYLATE CYCLASE ACTIVATION PROTEIN GIT1"/>
    <property type="match status" value="1"/>
</dbReference>
<dbReference type="InterPro" id="IPR035892">
    <property type="entry name" value="C2_domain_sf"/>
</dbReference>
<dbReference type="CDD" id="cd00030">
    <property type="entry name" value="C2"/>
    <property type="match status" value="1"/>
</dbReference>
<feature type="domain" description="C2" evidence="2">
    <location>
        <begin position="587"/>
        <end position="724"/>
    </location>
</feature>
<proteinExistence type="predicted"/>
<feature type="domain" description="C2" evidence="2">
    <location>
        <begin position="1261"/>
        <end position="1437"/>
    </location>
</feature>
<dbReference type="Pfam" id="PF06292">
    <property type="entry name" value="MUN"/>
    <property type="match status" value="1"/>
</dbReference>
<protein>
    <submittedName>
        <fullName evidence="5">Uncharacterized protein</fullName>
    </submittedName>
</protein>
<evidence type="ECO:0000313" key="5">
    <source>
        <dbReference type="EMBL" id="KAJ3182439.1"/>
    </source>
</evidence>
<dbReference type="Proteomes" id="UP001212152">
    <property type="component" value="Unassembled WGS sequence"/>
</dbReference>
<dbReference type="SMART" id="SM00239">
    <property type="entry name" value="C2"/>
    <property type="match status" value="2"/>
</dbReference>
<feature type="compositionally biased region" description="Basic and acidic residues" evidence="1">
    <location>
        <begin position="208"/>
        <end position="288"/>
    </location>
</feature>
<sequence>MGDSRYRGPAREPPRILQRNADGFFDPAAALNGSGGGGGGASEPLPSRSQTTVPPRSSNARARSKSRTRPSPTGPSGSSSSAYASGGRSGGGSSSSSRRPSEDSYDRSQDRYRRPSGDNNGAPSYEDRDRRRPSGDSIPSSRTSPAMSRRPSEGTDLPPGRSGSAYMRSASGSNVSSMDAQRSATTKAPSSSSSRVRNDEFASILPARIREGSGSSRDRDSSADRPRERRPSDRERDGEAVRSRTMRADGMPDRSASRPSERDPLREREQREREREPPSRVSTRRNEEPLASAAASSGGAQSASFDDMLKALEDLHVKTAANPPRSTPISPAQSATRLAPPAADRPASGRTSREYDRMTASLDQLISSPKDSRDERGSGSRDARNDRDRDAFRSASGPELERTTTSARDRGAAREQARAAARAQRDGRAAAASAANATSPSTSKAPISAEPAAVAKADPPLDPEAERREAREVRRKRVEQERVEAERRDADLRENEMIAKARQLETAADRARESARHIEREARADESIIIPDYVSGLMMTLRTDKDAYPVPDDFLSSDGYAIWESSIQKSFADVLADYLRARFLERRRKESGPRTQRPPEERPVTLRFKVVEARDLIAKPGSTRNPYCEIEHGNIPDDGTEEARRADKDRSKKEVMQTQVVTGTTNPRWDQQTSLTVGAMTDKVMVSVYDKLKEHFLGRVKITFGDVVPAAAAAARDGPLKKWYRLTGMGRKEKDKYVGGDMLVEISITDGGTLFGPGAGAPAASTSRDRDLVDEIQGSLMTTKVDFRSMYKVLLRSCLILDMNMLGSKINEHTTELLSDESTSLLLIVGRTWRLSEAFMTMSLLELLFERYKRYEIPQGALLRAYERVKSNLKQPGWLASSEKVFLINLLSEMDQYYRTQISKYKEFFPKNTPKDALETTIMMLRMICKVQVYREANPKLPESFREEFRSLLTEAAIARYQKLSELSQPLDDTDVEGVIEGVLKLAELVTEEIDLDAKYFREPFAKEVDIVRLTSEQYLKYFVLTLESNTEHISSETAVETASKSVFDLYRRVKVMDARYAKLVPGLKRMSMNAGFNVERWFSPFISRWLEHLSSRTVEWVNNAVKADQFEPVADAVERGGGFSSSITDLFSAVYQELEFIKGLEWSDPVQSAGFMQAFAKSVSKAIEHYCEAIALGETKVDPQTTGTSWQGLLATATASVGKSSASAPADIANESCVKLCNIEYAMKKLKHMHGVMNVEELNRVLRRHRAALADSPTSSRNNSRDNIDPTVADDTFVKGAFNIQLLYAENLKPCNKNGLANPYIIVRVPDGTVVPMTAEPTGAALRASTGPVAGSASSLSSIVGSSIGGSRASTGSNSAGPTVLNGIHCELARSRVVSDTVNPTWDEAFEVILPPVTKIEVAVLSKNLLTADEIAGKAMVDLSKGTRLRHSLGDHQTHDVYVEMEPQGRVLLRLAMEGADEDVDFWFRRSRERLGRMRDDFVRALTARIIPYAREEILRVIVKTHEAAPLPAKNFFSSLTTSVQYSKETASGVPITQPISDADADALLDPLTEYLNKNLGTLDVYLSEKMSQQVIQRCWDEIVSVVEHACIPPLYGPIESTRRVLNRRQASMASATLRLLKEFFNADGAGVSNRRLETKKFALVRELAEIYYLMDIPKLQREYERELLKGRDKEMALRLVRVRVEKSDGGDGAHLDPLAAEEGRVWIDQQLTRRKVIRK</sequence>
<evidence type="ECO:0000313" key="6">
    <source>
        <dbReference type="Proteomes" id="UP001212152"/>
    </source>
</evidence>
<dbReference type="PROSITE" id="PS51258">
    <property type="entry name" value="MHD1"/>
    <property type="match status" value="1"/>
</dbReference>
<feature type="domain" description="MHD1" evidence="3">
    <location>
        <begin position="1048"/>
        <end position="1175"/>
    </location>
</feature>
<dbReference type="EMBL" id="JADGJQ010000009">
    <property type="protein sequence ID" value="KAJ3182439.1"/>
    <property type="molecule type" value="Genomic_DNA"/>
</dbReference>
<gene>
    <name evidence="5" type="ORF">HDU87_008603</name>
</gene>
<name>A0AAD5TR22_9FUNG</name>
<feature type="compositionally biased region" description="Basic and acidic residues" evidence="1">
    <location>
        <begin position="370"/>
        <end position="392"/>
    </location>
</feature>
<feature type="compositionally biased region" description="Basic and acidic residues" evidence="1">
    <location>
        <begin position="464"/>
        <end position="485"/>
    </location>
</feature>
<feature type="compositionally biased region" description="Polar residues" evidence="1">
    <location>
        <begin position="137"/>
        <end position="146"/>
    </location>
</feature>
<dbReference type="Gene3D" id="1.20.58.1100">
    <property type="match status" value="1"/>
</dbReference>
<dbReference type="Pfam" id="PF00168">
    <property type="entry name" value="C2"/>
    <property type="match status" value="2"/>
</dbReference>
<evidence type="ECO:0000259" key="4">
    <source>
        <dbReference type="PROSITE" id="PS51259"/>
    </source>
</evidence>
<feature type="compositionally biased region" description="Basic and acidic residues" evidence="1">
    <location>
        <begin position="1"/>
        <end position="14"/>
    </location>
</feature>
<feature type="compositionally biased region" description="Basic and acidic residues" evidence="1">
    <location>
        <begin position="399"/>
        <end position="428"/>
    </location>
</feature>
<dbReference type="PROSITE" id="PS51259">
    <property type="entry name" value="MHD2"/>
    <property type="match status" value="1"/>
</dbReference>
<feature type="compositionally biased region" description="Polar residues" evidence="1">
    <location>
        <begin position="170"/>
        <end position="189"/>
    </location>
</feature>
<evidence type="ECO:0000256" key="1">
    <source>
        <dbReference type="SAM" id="MobiDB-lite"/>
    </source>
</evidence>
<feature type="region of interest" description="Disordered" evidence="1">
    <location>
        <begin position="1"/>
        <end position="485"/>
    </location>
</feature>
<dbReference type="PANTHER" id="PTHR47263:SF1">
    <property type="entry name" value="C2 DOMAIN PROTEIN (AFU_ORTHOLOGUE AFUA_7G02350)"/>
    <property type="match status" value="1"/>
</dbReference>
<dbReference type="PROSITE" id="PS50004">
    <property type="entry name" value="C2"/>
    <property type="match status" value="2"/>
</dbReference>
<dbReference type="SUPFAM" id="SSF49562">
    <property type="entry name" value="C2 domain (Calcium/lipid-binding domain, CaLB)"/>
    <property type="match status" value="2"/>
</dbReference>
<feature type="region of interest" description="Disordered" evidence="1">
    <location>
        <begin position="622"/>
        <end position="653"/>
    </location>
</feature>
<dbReference type="InterPro" id="IPR010439">
    <property type="entry name" value="MUN_dom"/>
</dbReference>
<dbReference type="InterPro" id="IPR014772">
    <property type="entry name" value="Munc13_dom-2"/>
</dbReference>
<comment type="caution">
    <text evidence="5">The sequence shown here is derived from an EMBL/GenBank/DDBJ whole genome shotgun (WGS) entry which is preliminary data.</text>
</comment>
<reference evidence="5" key="1">
    <citation type="submission" date="2020-05" db="EMBL/GenBank/DDBJ databases">
        <title>Phylogenomic resolution of chytrid fungi.</title>
        <authorList>
            <person name="Stajich J.E."/>
            <person name="Amses K."/>
            <person name="Simmons R."/>
            <person name="Seto K."/>
            <person name="Myers J."/>
            <person name="Bonds A."/>
            <person name="Quandt C.A."/>
            <person name="Barry K."/>
            <person name="Liu P."/>
            <person name="Grigoriev I."/>
            <person name="Longcore J.E."/>
            <person name="James T.Y."/>
        </authorList>
    </citation>
    <scope>NUCLEOTIDE SEQUENCE</scope>
    <source>
        <strain evidence="5">JEL0379</strain>
    </source>
</reference>
<feature type="compositionally biased region" description="Low complexity" evidence="1">
    <location>
        <begin position="69"/>
        <end position="86"/>
    </location>
</feature>
<evidence type="ECO:0000259" key="3">
    <source>
        <dbReference type="PROSITE" id="PS51258"/>
    </source>
</evidence>
<accession>A0AAD5TR22</accession>
<feature type="compositionally biased region" description="Basic and acidic residues" evidence="1">
    <location>
        <begin position="629"/>
        <end position="653"/>
    </location>
</feature>
<dbReference type="Gene3D" id="2.60.40.150">
    <property type="entry name" value="C2 domain"/>
    <property type="match status" value="2"/>
</dbReference>
<dbReference type="Gene3D" id="1.10.357.50">
    <property type="match status" value="1"/>
</dbReference>